<dbReference type="RefSeq" id="WP_155715170.1">
    <property type="nucleotide sequence ID" value="NZ_VVIQ01000002.1"/>
</dbReference>
<keyword evidence="1" id="KW-0472">Membrane</keyword>
<comment type="caution">
    <text evidence="2">The sequence shown here is derived from an EMBL/GenBank/DDBJ whole genome shotgun (WGS) entry which is preliminary data.</text>
</comment>
<keyword evidence="3" id="KW-1185">Reference proteome</keyword>
<feature type="transmembrane region" description="Helical" evidence="1">
    <location>
        <begin position="141"/>
        <end position="165"/>
    </location>
</feature>
<dbReference type="AlphaFoldDB" id="A0A7C9LD04"/>
<protein>
    <submittedName>
        <fullName evidence="2">Uncharacterized protein</fullName>
    </submittedName>
</protein>
<reference evidence="2 3" key="1">
    <citation type="submission" date="2019-09" db="EMBL/GenBank/DDBJ databases">
        <title>Prevotella A2879 sp. nov., isolated from an abscess of a patient.</title>
        <authorList>
            <person name="Buhl M."/>
            <person name="Oberhettinger P."/>
        </authorList>
    </citation>
    <scope>NUCLEOTIDE SEQUENCE [LARGE SCALE GENOMIC DNA]</scope>
    <source>
        <strain evidence="2 3">A2879</strain>
    </source>
</reference>
<evidence type="ECO:0000313" key="3">
    <source>
        <dbReference type="Proteomes" id="UP000482295"/>
    </source>
</evidence>
<dbReference type="EMBL" id="VVIQ01000002">
    <property type="protein sequence ID" value="MUL27136.1"/>
    <property type="molecule type" value="Genomic_DNA"/>
</dbReference>
<sequence length="171" mass="19980">MEKKHLLFVAIFFAVLCVSCSHRVYVPVQSVRTDTVYMARKDSVHIKDSLIIRQVINIRDSIAIHDSVVIVKDEQGNVKERLIVRYRDRWHATQDNLTLQRQLDRYKASNDSLRATRKERIEVPVPVEKKLSRWEKLKMDVGGWAIGAMSTFILASVGYILVWLLKKYRKL</sequence>
<keyword evidence="1" id="KW-1133">Transmembrane helix</keyword>
<gene>
    <name evidence="2" type="ORF">F0475_02095</name>
</gene>
<evidence type="ECO:0000313" key="2">
    <source>
        <dbReference type="EMBL" id="MUL27136.1"/>
    </source>
</evidence>
<name>A0A7C9LD04_9BACT</name>
<evidence type="ECO:0000256" key="1">
    <source>
        <dbReference type="SAM" id="Phobius"/>
    </source>
</evidence>
<proteinExistence type="predicted"/>
<keyword evidence="1" id="KW-0812">Transmembrane</keyword>
<accession>A0A7C9LD04</accession>
<dbReference type="Proteomes" id="UP000482295">
    <property type="component" value="Unassembled WGS sequence"/>
</dbReference>
<organism evidence="2 3">
    <name type="scientific">Prevotella vespertina</name>
    <dbReference type="NCBI Taxonomy" id="2608404"/>
    <lineage>
        <taxon>Bacteria</taxon>
        <taxon>Pseudomonadati</taxon>
        <taxon>Bacteroidota</taxon>
        <taxon>Bacteroidia</taxon>
        <taxon>Bacteroidales</taxon>
        <taxon>Prevotellaceae</taxon>
        <taxon>Prevotella</taxon>
    </lineage>
</organism>